<sequence length="246" mass="26218">MSTTKKIALVTGGNKGLGLETSRQLAAQGITVLLGARDLAKGEAAAAPLKAEGLDVRAVKIDVDDRADHAAIAAFIEKEYGVLDILINNAGIMVDGEIFTNTTLKVTEENLHKTFDTNFFAVVALTQTLLPLIRKSEAGRIVNLSSILGSLTLHATEGSPIYEAKGFAYDTSKTALNSYSIHLAHALKDTKIKVNSAHPGWVKTDMGTDAAPMNVEDGSKTSVWLATLPEDGPTGGFFHMQDTLPW</sequence>
<evidence type="ECO:0000256" key="3">
    <source>
        <dbReference type="ARBA" id="ARBA00023002"/>
    </source>
</evidence>
<evidence type="ECO:0000256" key="4">
    <source>
        <dbReference type="RuleBase" id="RU000363"/>
    </source>
</evidence>
<keyword evidence="2" id="KW-0521">NADP</keyword>
<dbReference type="Proteomes" id="UP000540989">
    <property type="component" value="Unassembled WGS sequence"/>
</dbReference>
<dbReference type="InterPro" id="IPR045313">
    <property type="entry name" value="CBR1-like"/>
</dbReference>
<dbReference type="CDD" id="cd05324">
    <property type="entry name" value="carb_red_PTCR-like_SDR_c"/>
    <property type="match status" value="1"/>
</dbReference>
<dbReference type="RefSeq" id="WP_184216726.1">
    <property type="nucleotide sequence ID" value="NZ_JACHIP010000003.1"/>
</dbReference>
<evidence type="ECO:0000256" key="2">
    <source>
        <dbReference type="ARBA" id="ARBA00022857"/>
    </source>
</evidence>
<evidence type="ECO:0000313" key="5">
    <source>
        <dbReference type="EMBL" id="MBB5057675.1"/>
    </source>
</evidence>
<dbReference type="InterPro" id="IPR036291">
    <property type="entry name" value="NAD(P)-bd_dom_sf"/>
</dbReference>
<organism evidence="5 6">
    <name type="scientific">Granulicella aggregans</name>
    <dbReference type="NCBI Taxonomy" id="474949"/>
    <lineage>
        <taxon>Bacteria</taxon>
        <taxon>Pseudomonadati</taxon>
        <taxon>Acidobacteriota</taxon>
        <taxon>Terriglobia</taxon>
        <taxon>Terriglobales</taxon>
        <taxon>Acidobacteriaceae</taxon>
        <taxon>Granulicella</taxon>
    </lineage>
</organism>
<comment type="caution">
    <text evidence="5">The sequence shown here is derived from an EMBL/GenBank/DDBJ whole genome shotgun (WGS) entry which is preliminary data.</text>
</comment>
<dbReference type="AlphaFoldDB" id="A0A7W7ZD46"/>
<dbReference type="InterPro" id="IPR002347">
    <property type="entry name" value="SDR_fam"/>
</dbReference>
<evidence type="ECO:0000313" key="6">
    <source>
        <dbReference type="Proteomes" id="UP000540989"/>
    </source>
</evidence>
<evidence type="ECO:0000256" key="1">
    <source>
        <dbReference type="ARBA" id="ARBA00006484"/>
    </source>
</evidence>
<dbReference type="GO" id="GO:0016616">
    <property type="term" value="F:oxidoreductase activity, acting on the CH-OH group of donors, NAD or NADP as acceptor"/>
    <property type="evidence" value="ECO:0007669"/>
    <property type="project" value="InterPro"/>
</dbReference>
<gene>
    <name evidence="5" type="ORF">HDF16_002381</name>
</gene>
<dbReference type="Gene3D" id="3.40.50.720">
    <property type="entry name" value="NAD(P)-binding Rossmann-like Domain"/>
    <property type="match status" value="1"/>
</dbReference>
<dbReference type="PRINTS" id="PR00081">
    <property type="entry name" value="GDHRDH"/>
</dbReference>
<name>A0A7W7ZD46_9BACT</name>
<keyword evidence="6" id="KW-1185">Reference proteome</keyword>
<dbReference type="PANTHER" id="PTHR43963">
    <property type="entry name" value="CARBONYL REDUCTASE 1-RELATED"/>
    <property type="match status" value="1"/>
</dbReference>
<dbReference type="Pfam" id="PF00106">
    <property type="entry name" value="adh_short"/>
    <property type="match status" value="1"/>
</dbReference>
<accession>A0A7W7ZD46</accession>
<dbReference type="EMBL" id="JACHIP010000003">
    <property type="protein sequence ID" value="MBB5057675.1"/>
    <property type="molecule type" value="Genomic_DNA"/>
</dbReference>
<reference evidence="5 6" key="1">
    <citation type="submission" date="2020-08" db="EMBL/GenBank/DDBJ databases">
        <title>Genomic Encyclopedia of Type Strains, Phase IV (KMG-V): Genome sequencing to study the core and pangenomes of soil and plant-associated prokaryotes.</title>
        <authorList>
            <person name="Whitman W."/>
        </authorList>
    </citation>
    <scope>NUCLEOTIDE SEQUENCE [LARGE SCALE GENOMIC DNA]</scope>
    <source>
        <strain evidence="5 6">M8UP14</strain>
    </source>
</reference>
<dbReference type="PRINTS" id="PR00080">
    <property type="entry name" value="SDRFAMILY"/>
</dbReference>
<keyword evidence="3" id="KW-0560">Oxidoreductase</keyword>
<dbReference type="PANTHER" id="PTHR43963:SF6">
    <property type="entry name" value="CHAIN DEHYDROGENASE FAMILY PROTEIN, PUTATIVE (AFU_ORTHOLOGUE AFUA_3G15350)-RELATED"/>
    <property type="match status" value="1"/>
</dbReference>
<protein>
    <submittedName>
        <fullName evidence="5">NAD(P)-dependent dehydrogenase (Short-subunit alcohol dehydrogenase family)</fullName>
    </submittedName>
</protein>
<proteinExistence type="inferred from homology"/>
<comment type="similarity">
    <text evidence="1 4">Belongs to the short-chain dehydrogenases/reductases (SDR) family.</text>
</comment>
<dbReference type="SUPFAM" id="SSF51735">
    <property type="entry name" value="NAD(P)-binding Rossmann-fold domains"/>
    <property type="match status" value="1"/>
</dbReference>